<dbReference type="SUPFAM" id="SSF50939">
    <property type="entry name" value="Sialidases"/>
    <property type="match status" value="2"/>
</dbReference>
<dbReference type="RefSeq" id="WP_169454756.1">
    <property type="nucleotide sequence ID" value="NZ_CP051774.1"/>
</dbReference>
<proteinExistence type="predicted"/>
<evidence type="ECO:0000313" key="2">
    <source>
        <dbReference type="EMBL" id="QJE96355.1"/>
    </source>
</evidence>
<organism evidence="2 3">
    <name type="scientific">Luteolibacter luteus</name>
    <dbReference type="NCBI Taxonomy" id="2728835"/>
    <lineage>
        <taxon>Bacteria</taxon>
        <taxon>Pseudomonadati</taxon>
        <taxon>Verrucomicrobiota</taxon>
        <taxon>Verrucomicrobiia</taxon>
        <taxon>Verrucomicrobiales</taxon>
        <taxon>Verrucomicrobiaceae</taxon>
        <taxon>Luteolibacter</taxon>
    </lineage>
</organism>
<evidence type="ECO:0008006" key="4">
    <source>
        <dbReference type="Google" id="ProtNLM"/>
    </source>
</evidence>
<dbReference type="KEGG" id="luo:HHL09_11350"/>
<gene>
    <name evidence="2" type="ORF">HHL09_11350</name>
</gene>
<dbReference type="InterPro" id="IPR036278">
    <property type="entry name" value="Sialidase_sf"/>
</dbReference>
<reference evidence="2 3" key="1">
    <citation type="submission" date="2020-04" db="EMBL/GenBank/DDBJ databases">
        <title>Luteolibacter sp. G-1-1-1 isolated from soil.</title>
        <authorList>
            <person name="Dahal R.H."/>
        </authorList>
    </citation>
    <scope>NUCLEOTIDE SEQUENCE [LARGE SCALE GENOMIC DNA]</scope>
    <source>
        <strain evidence="2 3">G-1-1-1</strain>
    </source>
</reference>
<dbReference type="EMBL" id="CP051774">
    <property type="protein sequence ID" value="QJE96355.1"/>
    <property type="molecule type" value="Genomic_DNA"/>
</dbReference>
<evidence type="ECO:0000256" key="1">
    <source>
        <dbReference type="SAM" id="SignalP"/>
    </source>
</evidence>
<evidence type="ECO:0000313" key="3">
    <source>
        <dbReference type="Proteomes" id="UP000501812"/>
    </source>
</evidence>
<dbReference type="SUPFAM" id="SSF110296">
    <property type="entry name" value="Oligoxyloglucan reducing end-specific cellobiohydrolase"/>
    <property type="match status" value="2"/>
</dbReference>
<keyword evidence="1" id="KW-0732">Signal</keyword>
<name>A0A858RI12_9BACT</name>
<keyword evidence="3" id="KW-1185">Reference proteome</keyword>
<sequence>MMKVWMAIVSICLALALGSKADEVGTSWHRVDGGAADRFAEICWDGPVAVAVGSRGLIGTSTDGKSWATRFLGVQANLTDVAWSGSHYLVVGSGGVILRSTDGTVWQRIEAPASQNYQGVTWSGSQFMALDNYYYISTSPDGLVWNRTQVAVETPCYGIDNFDGTTYLRNNWGITRSSDLVEWTQVLSLSNNNLPAGIRKLNGRLFSVGPRQFPRTSVDGITWTSPTMTGPSFVSQELADIAWNGSHYLAVGRSGWNFVWRSEDGIAWTAEKSVMASSTYVRWINGEFVAGDDARQVQTSPDGREWTKKGEHTQGNAVVWTGSRYIMVGNYGYIAVSADFETWTTRASGIHTHLQSVVWTGSFALAAGADGVVLKSDDGLVWTKVPGDTFAGLVRLAWTGTQVFAFSSNGTDTSTDGVSWNRISTLNRGFYDVKRLRDKFIAIGYMGALESSPDGIAWTSGTSGTSGPLYAAAASDSEFMVGGQGGILLASPDGIEWTPRAVPSPGITVSSLEYRFGKWFLATTNGLYQSADGIAWTGVPSIQGVSILSDQLKLVWTGSKLVCTGLEAWTSDGIHWEQSGLRRAAPDFKAVSKGPGGYVAVGTKGAIWHSPDGYAWQAVTSPTASDLDVVAAGAGCWVAAGSGGVILSSPDGMQWSLRNSGTTKNLTDIAWNGQRFAATGEGGTVLTSVDGSSWFAQPSGFATSFLNVEAAGAAFKAFGGAGVLCGSPDGLAWTTSVPDWISDVVWNGTSYVAVAQGSGNSAWSYVSSPDALQWSRYPIGLTSYLTGICWTGTLHVACGTGGTIVTSPDGVNWTPRDSGTAQWIQAVIWNGSQLVAVGKAGTLLYSPDGITWNKGATSGSNPDFEDVAWAGGRYMAVGYGGGSATSTDGITWQSSYGIFGTSRTVEWVGTRFLAGGEGLFSTTGLPQWTMATTTGLPAAVYDLEPGGSLLLAATTGGVYRLQETTAGRWNTITKVYPSPWLDNLTHNGSEFVGVGSSGTIVLSRDGSSWQTVRGGREAAYAATAWGGGRFVGVGSNRIESSADGALWNPAVSPLGSANFTLTDVGWTGSRFVAVGPSAMMLRSNGDGSAWTSIGNNAKIPLDMTGIAGDDSLLVVVGTGGMIAVSDGSGEAVSDYQMWIAGQGVAFGSAAPLQDANADGIDNLLAYVHGIPAIGPVSSTQRAALPSVSFDAETGKPVLTFELRESYRPGMIYQVEVSRDLKSGTWQSLQRFAAGWADSPGFAQVTQSALPGGGLRIEISNFPDIGTTGCFFRLRATLP</sequence>
<dbReference type="Proteomes" id="UP000501812">
    <property type="component" value="Chromosome"/>
</dbReference>
<dbReference type="AlphaFoldDB" id="A0A858RI12"/>
<protein>
    <recommendedName>
        <fullName evidence="4">Photosynthesis system II assembly factor Ycf48/Hcf136-like domain-containing protein</fullName>
    </recommendedName>
</protein>
<feature type="signal peptide" evidence="1">
    <location>
        <begin position="1"/>
        <end position="21"/>
    </location>
</feature>
<accession>A0A858RI12</accession>
<feature type="chain" id="PRO_5032767201" description="Photosynthesis system II assembly factor Ycf48/Hcf136-like domain-containing protein" evidence="1">
    <location>
        <begin position="22"/>
        <end position="1278"/>
    </location>
</feature>